<organism evidence="2 3">
    <name type="scientific">Penicillium decumbens</name>
    <dbReference type="NCBI Taxonomy" id="69771"/>
    <lineage>
        <taxon>Eukaryota</taxon>
        <taxon>Fungi</taxon>
        <taxon>Dikarya</taxon>
        <taxon>Ascomycota</taxon>
        <taxon>Pezizomycotina</taxon>
        <taxon>Eurotiomycetes</taxon>
        <taxon>Eurotiomycetidae</taxon>
        <taxon>Eurotiales</taxon>
        <taxon>Aspergillaceae</taxon>
        <taxon>Penicillium</taxon>
    </lineage>
</organism>
<sequence length="384" mass="43102">MSHTSLSINNPPIKRDSHCYSLEHVDPPRSYDFIDSTVMKRSSSSNSYSSHKMTHQSGLDNMYAPPMTTTADTYGELVSYANWTKTQSFTSDTESPSVSSSFDFTDCTRDEPAFNNLSFTAAGSITDMPLPFQGINMQFGDSDSHIPSSQWIPWTSEPELSNQPYLPTELASWTPSLEVQPHWSGPEYINATSTTIGANPGFLENAPPTPQEDHVLPPSHSISTPTSIPQYQYQPRPQVPIFPQPQTHPSQIPPSPTPSEDINSALHHTDLRNDLLITWKRRGFSYKDIKRIGGFKEAESTLRGRFRTLTKAKEQRVRKPKWLERDVQLLCEGVTVCTESEGSMGVPKVSWKKVAQYIWAHGGSYQFGNATCKKKWCEIHDLKG</sequence>
<accession>A0A1V6PAC0</accession>
<reference evidence="3" key="1">
    <citation type="journal article" date="2017" name="Nat. Microbiol.">
        <title>Global analysis of biosynthetic gene clusters reveals vast potential of secondary metabolite production in Penicillium species.</title>
        <authorList>
            <person name="Nielsen J.C."/>
            <person name="Grijseels S."/>
            <person name="Prigent S."/>
            <person name="Ji B."/>
            <person name="Dainat J."/>
            <person name="Nielsen K.F."/>
            <person name="Frisvad J.C."/>
            <person name="Workman M."/>
            <person name="Nielsen J."/>
        </authorList>
    </citation>
    <scope>NUCLEOTIDE SEQUENCE [LARGE SCALE GENOMIC DNA]</scope>
    <source>
        <strain evidence="3">IBT 11843</strain>
    </source>
</reference>
<dbReference type="STRING" id="69771.A0A1V6PAC0"/>
<keyword evidence="3" id="KW-1185">Reference proteome</keyword>
<evidence type="ECO:0000256" key="1">
    <source>
        <dbReference type="SAM" id="MobiDB-lite"/>
    </source>
</evidence>
<feature type="region of interest" description="Disordered" evidence="1">
    <location>
        <begin position="41"/>
        <end position="61"/>
    </location>
</feature>
<dbReference type="Proteomes" id="UP000191522">
    <property type="component" value="Unassembled WGS sequence"/>
</dbReference>
<dbReference type="AlphaFoldDB" id="A0A1V6PAC0"/>
<evidence type="ECO:0008006" key="4">
    <source>
        <dbReference type="Google" id="ProtNLM"/>
    </source>
</evidence>
<protein>
    <recommendedName>
        <fullName evidence="4">Myb-like domain-containing protein</fullName>
    </recommendedName>
</protein>
<feature type="region of interest" description="Disordered" evidence="1">
    <location>
        <begin position="196"/>
        <end position="264"/>
    </location>
</feature>
<name>A0A1V6PAC0_PENDC</name>
<dbReference type="EMBL" id="MDYL01000013">
    <property type="protein sequence ID" value="OQD73964.1"/>
    <property type="molecule type" value="Genomic_DNA"/>
</dbReference>
<proteinExistence type="predicted"/>
<evidence type="ECO:0000313" key="2">
    <source>
        <dbReference type="EMBL" id="OQD73964.1"/>
    </source>
</evidence>
<comment type="caution">
    <text evidence="2">The sequence shown here is derived from an EMBL/GenBank/DDBJ whole genome shotgun (WGS) entry which is preliminary data.</text>
</comment>
<gene>
    <name evidence="2" type="ORF">PENDEC_c013G06334</name>
</gene>
<feature type="compositionally biased region" description="Low complexity" evidence="1">
    <location>
        <begin position="217"/>
        <end position="236"/>
    </location>
</feature>
<dbReference type="OrthoDB" id="3439209at2759"/>
<evidence type="ECO:0000313" key="3">
    <source>
        <dbReference type="Proteomes" id="UP000191522"/>
    </source>
</evidence>